<dbReference type="PANTHER" id="PTHR33164">
    <property type="entry name" value="TRANSCRIPTIONAL REGULATOR, MARR FAMILY"/>
    <property type="match status" value="1"/>
</dbReference>
<dbReference type="Pfam" id="PF01047">
    <property type="entry name" value="MarR"/>
    <property type="match status" value="1"/>
</dbReference>
<evidence type="ECO:0000313" key="4">
    <source>
        <dbReference type="Proteomes" id="UP001494902"/>
    </source>
</evidence>
<feature type="compositionally biased region" description="Pro residues" evidence="1">
    <location>
        <begin position="1"/>
        <end position="20"/>
    </location>
</feature>
<proteinExistence type="predicted"/>
<dbReference type="SUPFAM" id="SSF46785">
    <property type="entry name" value="Winged helix' DNA-binding domain"/>
    <property type="match status" value="1"/>
</dbReference>
<accession>A0ABV1K8D2</accession>
<organism evidence="3 4">
    <name type="scientific">Pseudonocardia nematodicida</name>
    <dbReference type="NCBI Taxonomy" id="1206997"/>
    <lineage>
        <taxon>Bacteria</taxon>
        <taxon>Bacillati</taxon>
        <taxon>Actinomycetota</taxon>
        <taxon>Actinomycetes</taxon>
        <taxon>Pseudonocardiales</taxon>
        <taxon>Pseudonocardiaceae</taxon>
        <taxon>Pseudonocardia</taxon>
    </lineage>
</organism>
<dbReference type="InterPro" id="IPR036388">
    <property type="entry name" value="WH-like_DNA-bd_sf"/>
</dbReference>
<dbReference type="EMBL" id="JBEDNQ010000003">
    <property type="protein sequence ID" value="MEQ3550745.1"/>
    <property type="molecule type" value="Genomic_DNA"/>
</dbReference>
<protein>
    <submittedName>
        <fullName evidence="3">MarR family transcriptional regulator</fullName>
    </submittedName>
</protein>
<evidence type="ECO:0000313" key="3">
    <source>
        <dbReference type="EMBL" id="MEQ3550745.1"/>
    </source>
</evidence>
<feature type="domain" description="HTH marR-type" evidence="2">
    <location>
        <begin position="110"/>
        <end position="241"/>
    </location>
</feature>
<dbReference type="SMART" id="SM00347">
    <property type="entry name" value="HTH_MARR"/>
    <property type="match status" value="1"/>
</dbReference>
<dbReference type="RefSeq" id="WP_349297797.1">
    <property type="nucleotide sequence ID" value="NZ_JBEDNQ010000003.1"/>
</dbReference>
<name>A0ABV1K8D2_9PSEU</name>
<dbReference type="PANTHER" id="PTHR33164:SF43">
    <property type="entry name" value="HTH-TYPE TRANSCRIPTIONAL REPRESSOR YETL"/>
    <property type="match status" value="1"/>
</dbReference>
<gene>
    <name evidence="3" type="ORF">WIS52_09705</name>
</gene>
<comment type="caution">
    <text evidence="3">The sequence shown here is derived from an EMBL/GenBank/DDBJ whole genome shotgun (WGS) entry which is preliminary data.</text>
</comment>
<reference evidence="3 4" key="1">
    <citation type="submission" date="2024-03" db="EMBL/GenBank/DDBJ databases">
        <title>Draft genome sequence of Pseudonocardia nematodicida JCM 31783.</title>
        <authorList>
            <person name="Butdee W."/>
            <person name="Duangmal K."/>
        </authorList>
    </citation>
    <scope>NUCLEOTIDE SEQUENCE [LARGE SCALE GENOMIC DNA]</scope>
    <source>
        <strain evidence="3 4">JCM 31783</strain>
    </source>
</reference>
<feature type="region of interest" description="Disordered" evidence="1">
    <location>
        <begin position="1"/>
        <end position="113"/>
    </location>
</feature>
<dbReference type="PROSITE" id="PS50995">
    <property type="entry name" value="HTH_MARR_2"/>
    <property type="match status" value="1"/>
</dbReference>
<dbReference type="InterPro" id="IPR036390">
    <property type="entry name" value="WH_DNA-bd_sf"/>
</dbReference>
<dbReference type="InterPro" id="IPR000835">
    <property type="entry name" value="HTH_MarR-typ"/>
</dbReference>
<evidence type="ECO:0000259" key="2">
    <source>
        <dbReference type="PROSITE" id="PS50995"/>
    </source>
</evidence>
<evidence type="ECO:0000256" key="1">
    <source>
        <dbReference type="SAM" id="MobiDB-lite"/>
    </source>
</evidence>
<sequence length="250" mass="25567">MPAAPRPDPVSAPLDSPCPLPDSGSVPPMPPPVPDSASVRLDPARRPLPDSASVPLNSPRRLPGSASIPSVPPISPRPVPPSAPLPLTPPRLVPAPGDQEGPRAASPGPRTALPDLLARAGAAVLADRRRRAAAHGLGLTALSVLCVLARTDGLAQRELAARAGVGPATLTPVLDALAGDGLVRRGVDRGDRRVRRVTITHAGRDRVRATVTGTAGCDPLLPDPPPAHAAAVREYLLAVIAGLEQDHRGG</sequence>
<dbReference type="InterPro" id="IPR039422">
    <property type="entry name" value="MarR/SlyA-like"/>
</dbReference>
<dbReference type="Gene3D" id="1.10.10.10">
    <property type="entry name" value="Winged helix-like DNA-binding domain superfamily/Winged helix DNA-binding domain"/>
    <property type="match status" value="1"/>
</dbReference>
<keyword evidence="4" id="KW-1185">Reference proteome</keyword>
<dbReference type="Proteomes" id="UP001494902">
    <property type="component" value="Unassembled WGS sequence"/>
</dbReference>
<feature type="compositionally biased region" description="Pro residues" evidence="1">
    <location>
        <begin position="70"/>
        <end position="93"/>
    </location>
</feature>